<dbReference type="EMBL" id="MFKV01000031">
    <property type="protein sequence ID" value="OGG49476.1"/>
    <property type="molecule type" value="Genomic_DNA"/>
</dbReference>
<dbReference type="AlphaFoldDB" id="A0A1F6CJQ7"/>
<keyword evidence="2" id="KW-0732">Signal</keyword>
<evidence type="ECO:0000256" key="1">
    <source>
        <dbReference type="SAM" id="MobiDB-lite"/>
    </source>
</evidence>
<evidence type="ECO:0000313" key="4">
    <source>
        <dbReference type="Proteomes" id="UP000178370"/>
    </source>
</evidence>
<dbReference type="SUPFAM" id="SSF55166">
    <property type="entry name" value="Hedgehog/DD-peptidase"/>
    <property type="match status" value="1"/>
</dbReference>
<gene>
    <name evidence="3" type="ORF">A2763_04090</name>
</gene>
<feature type="compositionally biased region" description="Pro residues" evidence="1">
    <location>
        <begin position="272"/>
        <end position="286"/>
    </location>
</feature>
<feature type="chain" id="PRO_5009523409" description="Peptidase M15A C-terminal domain-containing protein" evidence="2">
    <location>
        <begin position="32"/>
        <end position="465"/>
    </location>
</feature>
<proteinExistence type="predicted"/>
<feature type="region of interest" description="Disordered" evidence="1">
    <location>
        <begin position="385"/>
        <end position="426"/>
    </location>
</feature>
<dbReference type="InterPro" id="IPR009045">
    <property type="entry name" value="Zn_M74/Hedgehog-like"/>
</dbReference>
<organism evidence="3 4">
    <name type="scientific">Candidatus Kaiserbacteria bacterium RIFCSPHIGHO2_01_FULL_54_36</name>
    <dbReference type="NCBI Taxonomy" id="1798482"/>
    <lineage>
        <taxon>Bacteria</taxon>
        <taxon>Candidatus Kaiseribacteriota</taxon>
    </lineage>
</organism>
<evidence type="ECO:0000313" key="3">
    <source>
        <dbReference type="EMBL" id="OGG49476.1"/>
    </source>
</evidence>
<dbReference type="STRING" id="1798482.A2763_04090"/>
<evidence type="ECO:0008006" key="5">
    <source>
        <dbReference type="Google" id="ProtNLM"/>
    </source>
</evidence>
<evidence type="ECO:0000256" key="2">
    <source>
        <dbReference type="SAM" id="SignalP"/>
    </source>
</evidence>
<comment type="caution">
    <text evidence="3">The sequence shown here is derived from an EMBL/GenBank/DDBJ whole genome shotgun (WGS) entry which is preliminary data.</text>
</comment>
<sequence length="465" mass="48546">MVSRNSALLVLGFFAAAALLAVLSFPHVVVAQCPPGTRPATASDAVVQNKQIEAGRCYNPNETGINQGAEEAKRFLLTRQSCVNGNGITGEDPKNCILKLDANFAILLANLLKNDPHFTSATILSGYRSAAGEMRVSGKNTGNHRRGCAVDLVGGTWNKFSCNAACRHVVSNGPTLKVRLPYYPRIPGEANHLEPTTCGGTSAPSPSATSTPPQAPPQLPPSSPPQTQPQLPPSSQMNPAECFTSLNPPTIAPPGTVQQSQCLTNAPGQQPQLPPQPPPQQPPAPAQPAGQAQPSLPSQPGSSGGSSGGTSAQPTLSTSFDSALSSLLNPSIFLPSPLPSSTQKEATSSFDLIEQYINPVSTLIDIGKAVPIDLNANITEIATGLSPSSSPPQQTLTASGTVRAQGPIPQQTFTSGDLANNPSSGSVRPQNTFILRLLDTMQNILMYASNYLKPFGGLHPHEHGY</sequence>
<protein>
    <recommendedName>
        <fullName evidence="5">Peptidase M15A C-terminal domain-containing protein</fullName>
    </recommendedName>
</protein>
<feature type="compositionally biased region" description="Polar residues" evidence="1">
    <location>
        <begin position="393"/>
        <end position="426"/>
    </location>
</feature>
<feature type="signal peptide" evidence="2">
    <location>
        <begin position="1"/>
        <end position="31"/>
    </location>
</feature>
<feature type="compositionally biased region" description="Pro residues" evidence="1">
    <location>
        <begin position="213"/>
        <end position="232"/>
    </location>
</feature>
<reference evidence="3 4" key="1">
    <citation type="journal article" date="2016" name="Nat. Commun.">
        <title>Thousands of microbial genomes shed light on interconnected biogeochemical processes in an aquifer system.</title>
        <authorList>
            <person name="Anantharaman K."/>
            <person name="Brown C.T."/>
            <person name="Hug L.A."/>
            <person name="Sharon I."/>
            <person name="Castelle C.J."/>
            <person name="Probst A.J."/>
            <person name="Thomas B.C."/>
            <person name="Singh A."/>
            <person name="Wilkins M.J."/>
            <person name="Karaoz U."/>
            <person name="Brodie E.L."/>
            <person name="Williams K.H."/>
            <person name="Hubbard S.S."/>
            <person name="Banfield J.F."/>
        </authorList>
    </citation>
    <scope>NUCLEOTIDE SEQUENCE [LARGE SCALE GENOMIC DNA]</scope>
</reference>
<feature type="region of interest" description="Disordered" evidence="1">
    <location>
        <begin position="191"/>
        <end position="317"/>
    </location>
</feature>
<feature type="compositionally biased region" description="Low complexity" evidence="1">
    <location>
        <begin position="287"/>
        <end position="301"/>
    </location>
</feature>
<feature type="compositionally biased region" description="Low complexity" evidence="1">
    <location>
        <begin position="201"/>
        <end position="212"/>
    </location>
</feature>
<dbReference type="Proteomes" id="UP000178370">
    <property type="component" value="Unassembled WGS sequence"/>
</dbReference>
<accession>A0A1F6CJQ7</accession>
<name>A0A1F6CJQ7_9BACT</name>